<dbReference type="STRING" id="273121.WS0935"/>
<dbReference type="Gene3D" id="3.30.565.10">
    <property type="entry name" value="Histidine kinase-like ATPase, C-terminal domain"/>
    <property type="match status" value="1"/>
</dbReference>
<reference evidence="6 7" key="1">
    <citation type="journal article" date="2003" name="Proc. Natl. Acad. Sci. U.S.A.">
        <title>Complete genome sequence and analysis of Wolinella succinogenes.</title>
        <authorList>
            <person name="Baar C."/>
            <person name="Eppinger M."/>
            <person name="Raddatz G."/>
            <person name="Simon JM."/>
            <person name="Lanz C."/>
            <person name="Klimmek O."/>
            <person name="Nandakumar R."/>
            <person name="Gross R."/>
            <person name="Rosinus A."/>
            <person name="Keller H."/>
            <person name="Jagtap P."/>
            <person name="Linke B."/>
            <person name="Meyer F."/>
            <person name="Lederer H."/>
            <person name="Schuster S.C."/>
        </authorList>
    </citation>
    <scope>NUCLEOTIDE SEQUENCE [LARGE SCALE GENOMIC DNA]</scope>
    <source>
        <strain evidence="7">ATCC 29543 / DSM 1740 / CCUG 13145 / JCM 31913 / LMG 7466 / NCTC 11488 / FDC 602W</strain>
    </source>
</reference>
<evidence type="ECO:0000256" key="4">
    <source>
        <dbReference type="SAM" id="Phobius"/>
    </source>
</evidence>
<dbReference type="EC" id="2.7.13.3" evidence="2"/>
<organism evidence="7">
    <name type="scientific">Wolinella succinogenes (strain ATCC 29543 / DSM 1740 / CCUG 13145 / JCM 31913 / LMG 7466 / NCTC 11488 / FDC 602W)</name>
    <name type="common">Vibrio succinogenes</name>
    <dbReference type="NCBI Taxonomy" id="273121"/>
    <lineage>
        <taxon>Bacteria</taxon>
        <taxon>Pseudomonadati</taxon>
        <taxon>Campylobacterota</taxon>
        <taxon>Epsilonproteobacteria</taxon>
        <taxon>Campylobacterales</taxon>
        <taxon>Helicobacteraceae</taxon>
        <taxon>Wolinella</taxon>
    </lineage>
</organism>
<evidence type="ECO:0000259" key="5">
    <source>
        <dbReference type="PROSITE" id="PS50109"/>
    </source>
</evidence>
<dbReference type="EMBL" id="BX571659">
    <property type="protein sequence ID" value="CAE10039.1"/>
    <property type="molecule type" value="Genomic_DNA"/>
</dbReference>
<dbReference type="KEGG" id="wsu:WS0935"/>
<dbReference type="PANTHER" id="PTHR43065:SF42">
    <property type="entry name" value="TWO-COMPONENT SENSOR PPRA"/>
    <property type="match status" value="1"/>
</dbReference>
<evidence type="ECO:0000256" key="2">
    <source>
        <dbReference type="ARBA" id="ARBA00012438"/>
    </source>
</evidence>
<dbReference type="PANTHER" id="PTHR43065">
    <property type="entry name" value="SENSOR HISTIDINE KINASE"/>
    <property type="match status" value="1"/>
</dbReference>
<dbReference type="InterPro" id="IPR003594">
    <property type="entry name" value="HATPase_dom"/>
</dbReference>
<dbReference type="InterPro" id="IPR029150">
    <property type="entry name" value="dCache_3"/>
</dbReference>
<feature type="coiled-coil region" evidence="3">
    <location>
        <begin position="332"/>
        <end position="360"/>
    </location>
</feature>
<comment type="catalytic activity">
    <reaction evidence="1">
        <text>ATP + protein L-histidine = ADP + protein N-phospho-L-histidine.</text>
        <dbReference type="EC" id="2.7.13.3"/>
    </reaction>
</comment>
<name>Q7M9G7_WOLSU</name>
<dbReference type="Proteomes" id="UP000000422">
    <property type="component" value="Chromosome"/>
</dbReference>
<feature type="transmembrane region" description="Helical" evidence="4">
    <location>
        <begin position="281"/>
        <end position="307"/>
    </location>
</feature>
<dbReference type="InterPro" id="IPR036097">
    <property type="entry name" value="HisK_dim/P_sf"/>
</dbReference>
<dbReference type="AlphaFoldDB" id="Q7M9G7"/>
<evidence type="ECO:0000256" key="1">
    <source>
        <dbReference type="ARBA" id="ARBA00000085"/>
    </source>
</evidence>
<keyword evidence="4" id="KW-1133">Transmembrane helix</keyword>
<keyword evidence="7" id="KW-1185">Reference proteome</keyword>
<dbReference type="Pfam" id="PF02518">
    <property type="entry name" value="HATPase_c"/>
    <property type="match status" value="1"/>
</dbReference>
<dbReference type="SMART" id="SM00387">
    <property type="entry name" value="HATPase_c"/>
    <property type="match status" value="1"/>
</dbReference>
<protein>
    <recommendedName>
        <fullName evidence="2">histidine kinase</fullName>
        <ecNumber evidence="2">2.7.13.3</ecNumber>
    </recommendedName>
</protein>
<dbReference type="PRINTS" id="PR00344">
    <property type="entry name" value="BCTRLSENSOR"/>
</dbReference>
<sequence length="586" mass="67099">MNPSHFSTKAKTMILVLGLFLLLSFVFGWLRYADVKESIQEAQLNYSRQIDNIYQASLNRLSLFYVNRGYANLNSHGIREALEEGNGAELERLSRFRWEVLSQENRYLMQMRFYDTSLMLIASLGDSNLPSKLRITSPLDENPRYGFALFPRSFSYNILIPAYKEGKFLGILEFVVSADYFLKEVEAFSEIRGFIFVRSELFQEERSDLPRSTPFVLFATNQEEPIADEKALAGASLLSKREHEIQGRFFVTHDFGLYSYVKEEVGKLVFFQEVSAAHQKLWGAIYGSFFGALALFLAVIVILHYGFEVLIRRLEESNKLLLQSQTNLQLLNQGLEERVNREIEHRMRQEEESKEKERLLLHQSKLASMGEMIGNIAHQWRQPLTELSAIFIRLEILSEQGTLGHQKLQEGFRECERLVGFMSKTIDDFRGFFVQDKGLELYSINEACKNTLKLLHSALHAHAIEVEIIEEEEIWIKGHPREFAQAILNILGNAKDILLERQVRSPQIKLLIGRRANQAYVRIEDNGGGIELSPVEKIFEPYISTKHAGSGTGIGLYMSKTIIEKNAKGTLSAHNSSVGAVFEIYL</sequence>
<dbReference type="InterPro" id="IPR036890">
    <property type="entry name" value="HATPase_C_sf"/>
</dbReference>
<evidence type="ECO:0000313" key="6">
    <source>
        <dbReference type="EMBL" id="CAE10039.1"/>
    </source>
</evidence>
<dbReference type="RefSeq" id="WP_011138835.1">
    <property type="nucleotide sequence ID" value="NC_005090.1"/>
</dbReference>
<accession>Q7M9G7</accession>
<evidence type="ECO:0000256" key="3">
    <source>
        <dbReference type="SAM" id="Coils"/>
    </source>
</evidence>
<evidence type="ECO:0000313" key="7">
    <source>
        <dbReference type="Proteomes" id="UP000000422"/>
    </source>
</evidence>
<dbReference type="Gene3D" id="1.10.287.130">
    <property type="match status" value="1"/>
</dbReference>
<proteinExistence type="predicted"/>
<keyword evidence="4" id="KW-0812">Transmembrane</keyword>
<dbReference type="HOGENOM" id="CLU_000445_133_4_7"/>
<dbReference type="eggNOG" id="COG4191">
    <property type="taxonomic scope" value="Bacteria"/>
</dbReference>
<dbReference type="PROSITE" id="PS50109">
    <property type="entry name" value="HIS_KIN"/>
    <property type="match status" value="1"/>
</dbReference>
<dbReference type="InterPro" id="IPR005467">
    <property type="entry name" value="His_kinase_dom"/>
</dbReference>
<dbReference type="InterPro" id="IPR004358">
    <property type="entry name" value="Sig_transdc_His_kin-like_C"/>
</dbReference>
<feature type="domain" description="Histidine kinase" evidence="5">
    <location>
        <begin position="375"/>
        <end position="586"/>
    </location>
</feature>
<dbReference type="SUPFAM" id="SSF55874">
    <property type="entry name" value="ATPase domain of HSP90 chaperone/DNA topoisomerase II/histidine kinase"/>
    <property type="match status" value="1"/>
</dbReference>
<keyword evidence="4" id="KW-0472">Membrane</keyword>
<gene>
    <name evidence="6" type="ordered locus">WS0935</name>
</gene>
<keyword evidence="3" id="KW-0175">Coiled coil</keyword>
<dbReference type="SUPFAM" id="SSF47384">
    <property type="entry name" value="Homodimeric domain of signal transducing histidine kinase"/>
    <property type="match status" value="1"/>
</dbReference>
<dbReference type="Pfam" id="PF14827">
    <property type="entry name" value="dCache_3"/>
    <property type="match status" value="1"/>
</dbReference>
<dbReference type="GO" id="GO:0000155">
    <property type="term" value="F:phosphorelay sensor kinase activity"/>
    <property type="evidence" value="ECO:0007669"/>
    <property type="project" value="InterPro"/>
</dbReference>